<dbReference type="EMBL" id="MK373772">
    <property type="protein sequence ID" value="QBQ76641.1"/>
    <property type="molecule type" value="Genomic_DNA"/>
</dbReference>
<protein>
    <submittedName>
        <fullName evidence="2">Uncharacterized protein</fullName>
    </submittedName>
</protein>
<proteinExistence type="predicted"/>
<gene>
    <name evidence="2" type="ORF">PTXU04_00027</name>
</gene>
<evidence type="ECO:0000256" key="1">
    <source>
        <dbReference type="SAM" id="Coils"/>
    </source>
</evidence>
<keyword evidence="3" id="KW-1185">Reference proteome</keyword>
<evidence type="ECO:0000313" key="3">
    <source>
        <dbReference type="Proteomes" id="UP000307461"/>
    </source>
</evidence>
<accession>A0A482MRL2</accession>
<keyword evidence="1" id="KW-0175">Coiled coil</keyword>
<sequence>MFELSSIPVDAPLPFIAIAVLFNLVRHALNLHHERKKEAAEEATNERIVVLSSKLAKAEQTIEHLREEVERLKNKGA</sequence>
<reference evidence="2 3" key="1">
    <citation type="submission" date="2019-01" db="EMBL/GenBank/DDBJ databases">
        <title>Still something new to discover - new insights into E. coli phage diversity and taxonomy.</title>
        <authorList>
            <person name="Korf I.H.E."/>
            <person name="Adriaennsens E."/>
            <person name="Dreiseikelmann B."/>
            <person name="Kropinski A."/>
            <person name="Nimtz M."/>
            <person name="Meier-Kolthoff J.P."/>
            <person name="Rohde M."/>
            <person name="van Raaij M."/>
            <person name="Wittmann J."/>
        </authorList>
    </citation>
    <scope>NUCLEOTIDE SEQUENCE [LARGE SCALE GENOMIC DNA]</scope>
</reference>
<feature type="coiled-coil region" evidence="1">
    <location>
        <begin position="48"/>
        <end position="75"/>
    </location>
</feature>
<organism evidence="2 3">
    <name type="scientific">Escherichia phage PTXU04</name>
    <dbReference type="NCBI Taxonomy" id="2508206"/>
    <lineage>
        <taxon>Viruses</taxon>
        <taxon>Duplodnaviria</taxon>
        <taxon>Heunggongvirae</taxon>
        <taxon>Uroviricota</taxon>
        <taxon>Caudoviricetes</taxon>
        <taxon>Xuquatrovirus</taxon>
        <taxon>Xuquatrovirus PTXU04</taxon>
    </lineage>
</organism>
<name>A0A482MRL2_9CAUD</name>
<evidence type="ECO:0000313" key="2">
    <source>
        <dbReference type="EMBL" id="QBQ76641.1"/>
    </source>
</evidence>
<dbReference type="Proteomes" id="UP000307461">
    <property type="component" value="Segment"/>
</dbReference>